<proteinExistence type="predicted"/>
<protein>
    <recommendedName>
        <fullName evidence="1">HTH lysR-type domain-containing protein</fullName>
    </recommendedName>
</protein>
<dbReference type="SUPFAM" id="SSF46785">
    <property type="entry name" value="Winged helix' DNA-binding domain"/>
    <property type="match status" value="1"/>
</dbReference>
<dbReference type="InterPro" id="IPR036390">
    <property type="entry name" value="WH_DNA-bd_sf"/>
</dbReference>
<dbReference type="InterPro" id="IPR036388">
    <property type="entry name" value="WH-like_DNA-bd_sf"/>
</dbReference>
<dbReference type="Gene3D" id="1.10.10.10">
    <property type="entry name" value="Winged helix-like DNA-binding domain superfamily/Winged helix DNA-binding domain"/>
    <property type="match status" value="1"/>
</dbReference>
<keyword evidence="3" id="KW-1185">Reference proteome</keyword>
<dbReference type="Proteomes" id="UP000680038">
    <property type="component" value="Unassembled WGS sequence"/>
</dbReference>
<dbReference type="GO" id="GO:0003700">
    <property type="term" value="F:DNA-binding transcription factor activity"/>
    <property type="evidence" value="ECO:0007669"/>
    <property type="project" value="InterPro"/>
</dbReference>
<evidence type="ECO:0000313" key="2">
    <source>
        <dbReference type="EMBL" id="CAG4999028.1"/>
    </source>
</evidence>
<feature type="domain" description="HTH lysR-type" evidence="1">
    <location>
        <begin position="30"/>
        <end position="92"/>
    </location>
</feature>
<evidence type="ECO:0000313" key="3">
    <source>
        <dbReference type="Proteomes" id="UP000680038"/>
    </source>
</evidence>
<comment type="caution">
    <text evidence="2">The sequence shown here is derived from an EMBL/GenBank/DDBJ whole genome shotgun (WGS) entry which is preliminary data.</text>
</comment>
<dbReference type="PANTHER" id="PTHR30432">
    <property type="entry name" value="TRANSCRIPTIONAL REGULATOR MODE"/>
    <property type="match status" value="1"/>
</dbReference>
<gene>
    <name evidence="2" type="ORF">DYBT9275_02135</name>
</gene>
<dbReference type="PANTHER" id="PTHR30432:SF1">
    <property type="entry name" value="DNA-BINDING TRANSCRIPTIONAL DUAL REGULATOR MODE"/>
    <property type="match status" value="1"/>
</dbReference>
<accession>A0A916NBN2</accession>
<dbReference type="Pfam" id="PF00126">
    <property type="entry name" value="HTH_1"/>
    <property type="match status" value="1"/>
</dbReference>
<name>A0A916NBN2_9BACT</name>
<evidence type="ECO:0000259" key="1">
    <source>
        <dbReference type="Pfam" id="PF00126"/>
    </source>
</evidence>
<dbReference type="EMBL" id="CAJRAF010000002">
    <property type="protein sequence ID" value="CAG4999028.1"/>
    <property type="molecule type" value="Genomic_DNA"/>
</dbReference>
<dbReference type="AlphaFoldDB" id="A0A916NBN2"/>
<reference evidence="2" key="1">
    <citation type="submission" date="2021-04" db="EMBL/GenBank/DDBJ databases">
        <authorList>
            <person name="Rodrigo-Torres L."/>
            <person name="Arahal R. D."/>
            <person name="Lucena T."/>
        </authorList>
    </citation>
    <scope>NUCLEOTIDE SEQUENCE</scope>
    <source>
        <strain evidence="2">CECT 9275</strain>
    </source>
</reference>
<dbReference type="InterPro" id="IPR000847">
    <property type="entry name" value="LysR_HTH_N"/>
</dbReference>
<sequence length="119" mass="13421">MQETPMNRNVEIRMRHWVYVDGVKFFGPGRLELLVRIAETGSMAKAAKDMGMSYKKAWAMVDEMNALGQNPYVVARKGGQKGGGTELTETGRKVIEAYKELNRKLMKVVEAESELLQLI</sequence>
<organism evidence="2 3">
    <name type="scientific">Dyadobacter helix</name>
    <dbReference type="NCBI Taxonomy" id="2822344"/>
    <lineage>
        <taxon>Bacteria</taxon>
        <taxon>Pseudomonadati</taxon>
        <taxon>Bacteroidota</taxon>
        <taxon>Cytophagia</taxon>
        <taxon>Cytophagales</taxon>
        <taxon>Spirosomataceae</taxon>
        <taxon>Dyadobacter</taxon>
    </lineage>
</organism>
<dbReference type="InterPro" id="IPR051815">
    <property type="entry name" value="Molybdate_resp_trans_reg"/>
</dbReference>
<dbReference type="RefSeq" id="WP_229252731.1">
    <property type="nucleotide sequence ID" value="NZ_CAJRAF010000002.1"/>
</dbReference>